<evidence type="ECO:0000313" key="2">
    <source>
        <dbReference type="Proteomes" id="UP000321947"/>
    </source>
</evidence>
<gene>
    <name evidence="1" type="ORF">E5676_scaffold70G00480</name>
</gene>
<protein>
    <submittedName>
        <fullName evidence="1">(R)-mandelonitrile lyase 1-like</fullName>
    </submittedName>
</protein>
<dbReference type="GO" id="GO:0016829">
    <property type="term" value="F:lyase activity"/>
    <property type="evidence" value="ECO:0007669"/>
    <property type="project" value="UniProtKB-KW"/>
</dbReference>
<evidence type="ECO:0000313" key="1">
    <source>
        <dbReference type="EMBL" id="TYK06516.1"/>
    </source>
</evidence>
<dbReference type="AlphaFoldDB" id="A0A5D3C851"/>
<comment type="caution">
    <text evidence="1">The sequence shown here is derived from an EMBL/GenBank/DDBJ whole genome shotgun (WGS) entry which is preliminary data.</text>
</comment>
<dbReference type="Proteomes" id="UP000321947">
    <property type="component" value="Unassembled WGS sequence"/>
</dbReference>
<reference evidence="1 2" key="1">
    <citation type="submission" date="2019-08" db="EMBL/GenBank/DDBJ databases">
        <title>Draft genome sequences of two oriental melons (Cucumis melo L. var makuwa).</title>
        <authorList>
            <person name="Kwon S.-Y."/>
        </authorList>
    </citation>
    <scope>NUCLEOTIDE SEQUENCE [LARGE SCALE GENOMIC DNA]</scope>
    <source>
        <strain evidence="2">cv. Chang Bougi</strain>
        <tissue evidence="1">Leaf</tissue>
    </source>
</reference>
<dbReference type="EMBL" id="SSTD01013523">
    <property type="protein sequence ID" value="TYK06516.1"/>
    <property type="molecule type" value="Genomic_DNA"/>
</dbReference>
<accession>A0A5D3C851</accession>
<sequence>MEVDDVEDQQLNVSKIIVDHRVVDHIKDDTLCKLDVDLTAVERLIVCHVVDEFINDDDEQLSVKSGSSIISNFSASFDESDDLFDFNVECLFTTHTLRRPKYSRILELDRYIAQNGKIPISIALGQDKPISPQVVHFSNTINVLTRDTFPVCFLKWTNVTLKYIKLVKGGL</sequence>
<name>A0A5D3C851_CUCMM</name>
<proteinExistence type="predicted"/>
<keyword evidence="1" id="KW-0456">Lyase</keyword>
<organism evidence="1 2">
    <name type="scientific">Cucumis melo var. makuwa</name>
    <name type="common">Oriental melon</name>
    <dbReference type="NCBI Taxonomy" id="1194695"/>
    <lineage>
        <taxon>Eukaryota</taxon>
        <taxon>Viridiplantae</taxon>
        <taxon>Streptophyta</taxon>
        <taxon>Embryophyta</taxon>
        <taxon>Tracheophyta</taxon>
        <taxon>Spermatophyta</taxon>
        <taxon>Magnoliopsida</taxon>
        <taxon>eudicotyledons</taxon>
        <taxon>Gunneridae</taxon>
        <taxon>Pentapetalae</taxon>
        <taxon>rosids</taxon>
        <taxon>fabids</taxon>
        <taxon>Cucurbitales</taxon>
        <taxon>Cucurbitaceae</taxon>
        <taxon>Benincaseae</taxon>
        <taxon>Cucumis</taxon>
    </lineage>
</organism>